<dbReference type="GeneTree" id="ENSGT01150000286925"/>
<proteinExistence type="predicted"/>
<dbReference type="PANTHER" id="PTHR25952">
    <property type="entry name" value="ENDO/EXONUCLEASE/PHOSPHATASE DOMAIN-CONTAINING PROTEIN"/>
    <property type="match status" value="1"/>
</dbReference>
<reference evidence="1" key="2">
    <citation type="submission" date="2025-08" db="UniProtKB">
        <authorList>
            <consortium name="Ensembl"/>
        </authorList>
    </citation>
    <scope>IDENTIFICATION</scope>
</reference>
<evidence type="ECO:0000313" key="2">
    <source>
        <dbReference type="Proteomes" id="UP000291022"/>
    </source>
</evidence>
<evidence type="ECO:0000313" key="1">
    <source>
        <dbReference type="Ensembl" id="ENSUAMP00000022559.1"/>
    </source>
</evidence>
<sequence length="126" mass="14962">MILFTENPKESTKNLLQLINEFSKVTRYKINVQKSIAFLYTNNEPEKEIKKSIPFIIAPVRIKYLGINLTMEMKDLYSENYQILMKENGNTNEWKDISCSWIGRILLRCAYYPKQSTYLMQTLSKY</sequence>
<dbReference type="PANTHER" id="PTHR25952:SF255">
    <property type="entry name" value="LINE-1 RETROTRANSPOSABLE ELEMENT ORF2 PROTEIN"/>
    <property type="match status" value="1"/>
</dbReference>
<keyword evidence="2" id="KW-1185">Reference proteome</keyword>
<protein>
    <recommendedName>
        <fullName evidence="3">Reverse transcriptase domain-containing protein</fullName>
    </recommendedName>
</protein>
<name>A0A452RT43_URSAM</name>
<dbReference type="OMA" id="ENYRILM"/>
<accession>A0A452RT43</accession>
<evidence type="ECO:0008006" key="3">
    <source>
        <dbReference type="Google" id="ProtNLM"/>
    </source>
</evidence>
<dbReference type="Proteomes" id="UP000291022">
    <property type="component" value="Unassembled WGS sequence"/>
</dbReference>
<dbReference type="AlphaFoldDB" id="A0A452RT43"/>
<organism evidence="1 2">
    <name type="scientific">Ursus americanus</name>
    <name type="common">American black bear</name>
    <name type="synonym">Euarctos americanus</name>
    <dbReference type="NCBI Taxonomy" id="9643"/>
    <lineage>
        <taxon>Eukaryota</taxon>
        <taxon>Metazoa</taxon>
        <taxon>Chordata</taxon>
        <taxon>Craniata</taxon>
        <taxon>Vertebrata</taxon>
        <taxon>Euteleostomi</taxon>
        <taxon>Mammalia</taxon>
        <taxon>Eutheria</taxon>
        <taxon>Laurasiatheria</taxon>
        <taxon>Carnivora</taxon>
        <taxon>Caniformia</taxon>
        <taxon>Ursidae</taxon>
        <taxon>Ursus</taxon>
    </lineage>
</organism>
<dbReference type="Ensembl" id="ENSUAMT00000025203.1">
    <property type="protein sequence ID" value="ENSUAMP00000022559.1"/>
    <property type="gene ID" value="ENSUAMG00000017711.1"/>
</dbReference>
<reference evidence="1" key="3">
    <citation type="submission" date="2025-09" db="UniProtKB">
        <authorList>
            <consortium name="Ensembl"/>
        </authorList>
    </citation>
    <scope>IDENTIFICATION</scope>
</reference>
<dbReference type="InterPro" id="IPR053179">
    <property type="entry name" value="LINE-1_ORF2_RT/EN"/>
</dbReference>
<reference evidence="2" key="1">
    <citation type="submission" date="2016-06" db="EMBL/GenBank/DDBJ databases">
        <title>De novo assembly and RNA-Seq shows season-dependent expression and editing in black bear kidneys.</title>
        <authorList>
            <person name="Korstanje R."/>
            <person name="Srivastava A."/>
            <person name="Sarsani V.K."/>
            <person name="Sheehan S.M."/>
            <person name="Seger R.L."/>
            <person name="Barter M.E."/>
            <person name="Lindqvist C."/>
            <person name="Brody L.C."/>
            <person name="Mullikin J.C."/>
        </authorList>
    </citation>
    <scope>NUCLEOTIDE SEQUENCE [LARGE SCALE GENOMIC DNA]</scope>
</reference>